<accession>A0A165WTJ1</accession>
<sequence length="405" mass="45279">MSDPPSNLIKQYTAPSDLTATSLNGATKAQCERWIVLLNDAQGQKIIKKTGRVEKLKARLADIYEIDRSAPAPEPVAGLPTMDEGIRQLQWDSWGALGQEWLETADAGRQFLLCPPSAGRPDTVSPGLLQEIATLLSRIDIQSRRPNDFNPSATDFSNEAITTLMRAAEDGRPSAQFQLREIQSRFSYPTQAHPAASSSYLPNIYPAPASSSHSAPAPHGPIYPPPIYPPPQLPPTSSAFSNEAAFLGNISEEIMALGRADGIREAIAQVKSGRIQVLRDSYGPRTKAEHGMYRKAQVQWESMKNIVSRRERLYTQLTQHFGGNEANFWAFFTIPEANRGRHELRSMRLVVEAISGMEDSLKKERCRVQYHTAGGEYSDVLWKSIWEEKNDWEVWRALGLETYRK</sequence>
<name>A0A165WTJ1_9AGAM</name>
<gene>
    <name evidence="1" type="ORF">FIBSPDRAFT_939270</name>
</gene>
<dbReference type="AlphaFoldDB" id="A0A165WTJ1"/>
<protein>
    <submittedName>
        <fullName evidence="1">Uncharacterized protein</fullName>
    </submittedName>
</protein>
<proteinExistence type="predicted"/>
<dbReference type="EMBL" id="KV417737">
    <property type="protein sequence ID" value="KZP07900.1"/>
    <property type="molecule type" value="Genomic_DNA"/>
</dbReference>
<dbReference type="Proteomes" id="UP000076532">
    <property type="component" value="Unassembled WGS sequence"/>
</dbReference>
<evidence type="ECO:0000313" key="2">
    <source>
        <dbReference type="Proteomes" id="UP000076532"/>
    </source>
</evidence>
<keyword evidence="2" id="KW-1185">Reference proteome</keyword>
<organism evidence="1 2">
    <name type="scientific">Athelia psychrophila</name>
    <dbReference type="NCBI Taxonomy" id="1759441"/>
    <lineage>
        <taxon>Eukaryota</taxon>
        <taxon>Fungi</taxon>
        <taxon>Dikarya</taxon>
        <taxon>Basidiomycota</taxon>
        <taxon>Agaricomycotina</taxon>
        <taxon>Agaricomycetes</taxon>
        <taxon>Agaricomycetidae</taxon>
        <taxon>Atheliales</taxon>
        <taxon>Atheliaceae</taxon>
        <taxon>Athelia</taxon>
    </lineage>
</organism>
<evidence type="ECO:0000313" key="1">
    <source>
        <dbReference type="EMBL" id="KZP07900.1"/>
    </source>
</evidence>
<reference evidence="1 2" key="1">
    <citation type="journal article" date="2016" name="Mol. Biol. Evol.">
        <title>Comparative Genomics of Early-Diverging Mushroom-Forming Fungi Provides Insights into the Origins of Lignocellulose Decay Capabilities.</title>
        <authorList>
            <person name="Nagy L.G."/>
            <person name="Riley R."/>
            <person name="Tritt A."/>
            <person name="Adam C."/>
            <person name="Daum C."/>
            <person name="Floudas D."/>
            <person name="Sun H."/>
            <person name="Yadav J.S."/>
            <person name="Pangilinan J."/>
            <person name="Larsson K.H."/>
            <person name="Matsuura K."/>
            <person name="Barry K."/>
            <person name="Labutti K."/>
            <person name="Kuo R."/>
            <person name="Ohm R.A."/>
            <person name="Bhattacharya S.S."/>
            <person name="Shirouzu T."/>
            <person name="Yoshinaga Y."/>
            <person name="Martin F.M."/>
            <person name="Grigoriev I.V."/>
            <person name="Hibbett D.S."/>
        </authorList>
    </citation>
    <scope>NUCLEOTIDE SEQUENCE [LARGE SCALE GENOMIC DNA]</scope>
    <source>
        <strain evidence="1 2">CBS 109695</strain>
    </source>
</reference>
<dbReference type="OrthoDB" id="3270058at2759"/>